<organism evidence="1 2">
    <name type="scientific">Elysia crispata</name>
    <name type="common">lettuce slug</name>
    <dbReference type="NCBI Taxonomy" id="231223"/>
    <lineage>
        <taxon>Eukaryota</taxon>
        <taxon>Metazoa</taxon>
        <taxon>Spiralia</taxon>
        <taxon>Lophotrochozoa</taxon>
        <taxon>Mollusca</taxon>
        <taxon>Gastropoda</taxon>
        <taxon>Heterobranchia</taxon>
        <taxon>Euthyneura</taxon>
        <taxon>Panpulmonata</taxon>
        <taxon>Sacoglossa</taxon>
        <taxon>Placobranchoidea</taxon>
        <taxon>Plakobranchidae</taxon>
        <taxon>Elysia</taxon>
    </lineage>
</organism>
<dbReference type="EMBL" id="JAWDGP010004560">
    <property type="protein sequence ID" value="KAK3763449.1"/>
    <property type="molecule type" value="Genomic_DNA"/>
</dbReference>
<dbReference type="PANTHER" id="PTHR37398:SF3">
    <property type="entry name" value="GLYCOSIDE HYDROLASE FAMILY 5 DOMAIN-CONTAINING PROTEIN"/>
    <property type="match status" value="1"/>
</dbReference>
<protein>
    <recommendedName>
        <fullName evidence="3">Mannan endo-1,4-beta-mannosidase</fullName>
    </recommendedName>
</protein>
<keyword evidence="2" id="KW-1185">Reference proteome</keyword>
<evidence type="ECO:0008006" key="3">
    <source>
        <dbReference type="Google" id="ProtNLM"/>
    </source>
</evidence>
<dbReference type="PANTHER" id="PTHR37398">
    <property type="entry name" value="ENDO-BETA-1,4-MANNANASE"/>
    <property type="match status" value="1"/>
</dbReference>
<evidence type="ECO:0000313" key="2">
    <source>
        <dbReference type="Proteomes" id="UP001283361"/>
    </source>
</evidence>
<dbReference type="InterPro" id="IPR017853">
    <property type="entry name" value="GH"/>
</dbReference>
<dbReference type="Gene3D" id="3.20.20.80">
    <property type="entry name" value="Glycosidases"/>
    <property type="match status" value="1"/>
</dbReference>
<name>A0AAE0Z608_9GAST</name>
<accession>A0AAE0Z608</accession>
<evidence type="ECO:0000313" key="1">
    <source>
        <dbReference type="EMBL" id="KAK3763449.1"/>
    </source>
</evidence>
<sequence length="342" mass="38685">MLNGERVFLVGGNLPWINYAYDFGNNQWAGVKSRVEDEMKLLRDAGGNTMRIWIHVQGETSPKFNADGYPIATDKEYTLISDVKDMLDLAQSYDILVVPTLWNNAVDQDIHGHMEGLIRSTWKLQYYVNVVLQPLVEAVKGHPALAAWDILNEPEGMLIPGVSDPDPCYDTVKLNDSGAGWAGKRYSFREILRFINWQASTIKQEDPEALVTVGVWNPKSSTNSFSLVNHYDDNCLIKAGYKSLGTIDFFEFHTYSWEGKFDGVSPFKHDYEDYGITKPIVIGEFNEADGGGKTYTQLFDYAYRHGYAGAWSWSLIKNGTQLREGISHIRYYSGNGKMDIDL</sequence>
<reference evidence="1" key="1">
    <citation type="journal article" date="2023" name="G3 (Bethesda)">
        <title>A reference genome for the long-term kleptoplast-retaining sea slug Elysia crispata morphotype clarki.</title>
        <authorList>
            <person name="Eastman K.E."/>
            <person name="Pendleton A.L."/>
            <person name="Shaikh M.A."/>
            <person name="Suttiyut T."/>
            <person name="Ogas R."/>
            <person name="Tomko P."/>
            <person name="Gavelis G."/>
            <person name="Widhalm J.R."/>
            <person name="Wisecaver J.H."/>
        </authorList>
    </citation>
    <scope>NUCLEOTIDE SEQUENCE</scope>
    <source>
        <strain evidence="1">ECLA1</strain>
    </source>
</reference>
<gene>
    <name evidence="1" type="ORF">RRG08_053303</name>
</gene>
<dbReference type="SUPFAM" id="SSF51445">
    <property type="entry name" value="(Trans)glycosidases"/>
    <property type="match status" value="1"/>
</dbReference>
<comment type="caution">
    <text evidence="1">The sequence shown here is derived from an EMBL/GenBank/DDBJ whole genome shotgun (WGS) entry which is preliminary data.</text>
</comment>
<proteinExistence type="predicted"/>
<dbReference type="Proteomes" id="UP001283361">
    <property type="component" value="Unassembled WGS sequence"/>
</dbReference>
<dbReference type="AlphaFoldDB" id="A0AAE0Z608"/>